<evidence type="ECO:0000313" key="1">
    <source>
        <dbReference type="Proteomes" id="UP000887560"/>
    </source>
</evidence>
<reference evidence="2" key="1">
    <citation type="submission" date="2022-11" db="UniProtKB">
        <authorList>
            <consortium name="WormBaseParasite"/>
        </authorList>
    </citation>
    <scope>IDENTIFICATION</scope>
</reference>
<dbReference type="WBParaSite" id="scf7180000421868.g7823">
    <property type="protein sequence ID" value="scf7180000421868.g7823"/>
    <property type="gene ID" value="scf7180000421868.g7823"/>
</dbReference>
<accession>A0A915P0Z8</accession>
<evidence type="ECO:0000313" key="2">
    <source>
        <dbReference type="WBParaSite" id="scf7180000421868.g7823"/>
    </source>
</evidence>
<proteinExistence type="predicted"/>
<dbReference type="Proteomes" id="UP000887560">
    <property type="component" value="Unplaced"/>
</dbReference>
<organism evidence="1 2">
    <name type="scientific">Meloidogyne floridensis</name>
    <dbReference type="NCBI Taxonomy" id="298350"/>
    <lineage>
        <taxon>Eukaryota</taxon>
        <taxon>Metazoa</taxon>
        <taxon>Ecdysozoa</taxon>
        <taxon>Nematoda</taxon>
        <taxon>Chromadorea</taxon>
        <taxon>Rhabditida</taxon>
        <taxon>Tylenchina</taxon>
        <taxon>Tylenchomorpha</taxon>
        <taxon>Tylenchoidea</taxon>
        <taxon>Meloidogynidae</taxon>
        <taxon>Meloidogyninae</taxon>
        <taxon>Meloidogyne</taxon>
    </lineage>
</organism>
<protein>
    <submittedName>
        <fullName evidence="2">Uncharacterized protein</fullName>
    </submittedName>
</protein>
<keyword evidence="1" id="KW-1185">Reference proteome</keyword>
<name>A0A915P0Z8_9BILA</name>
<dbReference type="AlphaFoldDB" id="A0A915P0Z8"/>
<sequence length="119" mass="14560">MFEVYLNENPVILTKVELKRITKYRRSIEKNIKNHVVAKYFLDFNTNKFYFDKNANRFRKIVSRNNTGKRFVIIEINYLEDIKLCKLTHKIEMEEEEFIKMIEEDDNDFEVKLEEVEVE</sequence>